<evidence type="ECO:0000256" key="1">
    <source>
        <dbReference type="SAM" id="Phobius"/>
    </source>
</evidence>
<name>A0ABT3JX21_9XANT</name>
<keyword evidence="1" id="KW-0472">Membrane</keyword>
<feature type="transmembrane region" description="Helical" evidence="1">
    <location>
        <begin position="65"/>
        <end position="85"/>
    </location>
</feature>
<feature type="transmembrane region" description="Helical" evidence="1">
    <location>
        <begin position="97"/>
        <end position="114"/>
    </location>
</feature>
<gene>
    <name evidence="3" type="ORF">OK345_10970</name>
</gene>
<dbReference type="InterPro" id="IPR046586">
    <property type="entry name" value="DUF6644"/>
</dbReference>
<proteinExistence type="predicted"/>
<feature type="domain" description="DUF6644" evidence="2">
    <location>
        <begin position="26"/>
        <end position="159"/>
    </location>
</feature>
<feature type="transmembrane region" description="Helical" evidence="1">
    <location>
        <begin position="24"/>
        <end position="44"/>
    </location>
</feature>
<dbReference type="Proteomes" id="UP001209922">
    <property type="component" value="Unassembled WGS sequence"/>
</dbReference>
<feature type="transmembrane region" description="Helical" evidence="1">
    <location>
        <begin position="135"/>
        <end position="157"/>
    </location>
</feature>
<evidence type="ECO:0000313" key="4">
    <source>
        <dbReference type="Proteomes" id="UP001209922"/>
    </source>
</evidence>
<reference evidence="3 4" key="1">
    <citation type="submission" date="2022-10" db="EMBL/GenBank/DDBJ databases">
        <title>Xanthomonas sp. H13-6.</title>
        <authorList>
            <person name="Liu X."/>
            <person name="Deng Z."/>
            <person name="Jiang Y."/>
            <person name="Yu T."/>
            <person name="Ai J."/>
        </authorList>
    </citation>
    <scope>NUCLEOTIDE SEQUENCE [LARGE SCALE GENOMIC DNA]</scope>
    <source>
        <strain evidence="3 4">H13-6</strain>
    </source>
</reference>
<organism evidence="3 4">
    <name type="scientific">Xanthomonas chitinilytica</name>
    <dbReference type="NCBI Taxonomy" id="2989819"/>
    <lineage>
        <taxon>Bacteria</taxon>
        <taxon>Pseudomonadati</taxon>
        <taxon>Pseudomonadota</taxon>
        <taxon>Gammaproteobacteria</taxon>
        <taxon>Lysobacterales</taxon>
        <taxon>Lysobacteraceae</taxon>
        <taxon>Xanthomonas</taxon>
    </lineage>
</organism>
<protein>
    <recommendedName>
        <fullName evidence="2">DUF6644 domain-containing protein</fullName>
    </recommendedName>
</protein>
<keyword evidence="1" id="KW-0812">Transmembrane</keyword>
<dbReference type="Pfam" id="PF20349">
    <property type="entry name" value="DUF6644"/>
    <property type="match status" value="1"/>
</dbReference>
<comment type="caution">
    <text evidence="3">The sequence shown here is derived from an EMBL/GenBank/DDBJ whole genome shotgun (WGS) entry which is preliminary data.</text>
</comment>
<evidence type="ECO:0000313" key="3">
    <source>
        <dbReference type="EMBL" id="MCW4473025.1"/>
    </source>
</evidence>
<dbReference type="RefSeq" id="WP_265128009.1">
    <property type="nucleotide sequence ID" value="NZ_JAPCHY010000008.1"/>
</dbReference>
<dbReference type="EMBL" id="JAPCHY010000008">
    <property type="protein sequence ID" value="MCW4473025.1"/>
    <property type="molecule type" value="Genomic_DNA"/>
</dbReference>
<evidence type="ECO:0000259" key="2">
    <source>
        <dbReference type="Pfam" id="PF20349"/>
    </source>
</evidence>
<keyword evidence="1" id="KW-1133">Transmembrane helix</keyword>
<sequence length="160" mass="16849">MTAAVADWLQAWPGARWLQGSGTAWLFVNAAHLLGIALLLGSMLPLDLRLAMARAPAQLAVLAPAAIRVAALGLALAIATGLWLFSVQPQAYLGNAAFRWKLLLLGLALANVAAQHRLLRNARGWNALPVPVPAGVRALAAVSALLWLATLVAGRWIGFL</sequence>
<keyword evidence="4" id="KW-1185">Reference proteome</keyword>
<accession>A0ABT3JX21</accession>